<protein>
    <submittedName>
        <fullName evidence="2">Uncharacterized protein</fullName>
    </submittedName>
</protein>
<gene>
    <name evidence="2" type="ORF">LJ739_18255</name>
</gene>
<dbReference type="RefSeq" id="WP_229162896.1">
    <property type="nucleotide sequence ID" value="NZ_JAJEWP010000008.1"/>
</dbReference>
<sequence>MSQAPTETLQQRYKTSIRKLTIWTMAWLISLALVAFGPAFIWDYQTTVSVVAIVVNLLVGVQMIIANKRHLDGMDELQRKLHMNAMAISLGVSMVSGAVYGLLEPVRLLEQTPSPSNILFVMGISYLVSLVIGSRKYQ</sequence>
<feature type="transmembrane region" description="Helical" evidence="1">
    <location>
        <begin position="20"/>
        <end position="41"/>
    </location>
</feature>
<dbReference type="EMBL" id="JAJEWP010000008">
    <property type="protein sequence ID" value="MCC2618205.1"/>
    <property type="molecule type" value="Genomic_DNA"/>
</dbReference>
<keyword evidence="1" id="KW-1133">Transmembrane helix</keyword>
<feature type="transmembrane region" description="Helical" evidence="1">
    <location>
        <begin position="47"/>
        <end position="65"/>
    </location>
</feature>
<accession>A0ABS8GCB0</accession>
<keyword evidence="1" id="KW-0472">Membrane</keyword>
<reference evidence="2 3" key="1">
    <citation type="submission" date="2021-10" db="EMBL/GenBank/DDBJ databases">
        <title>Draft genome of Aestuariibacter halophilus JC2043.</title>
        <authorList>
            <person name="Emsley S.A."/>
            <person name="Pfannmuller K.M."/>
            <person name="Ushijima B."/>
            <person name="Saw J.H."/>
            <person name="Videau P."/>
        </authorList>
    </citation>
    <scope>NUCLEOTIDE SEQUENCE [LARGE SCALE GENOMIC DNA]</scope>
    <source>
        <strain evidence="2 3">JC2043</strain>
    </source>
</reference>
<comment type="caution">
    <text evidence="2">The sequence shown here is derived from an EMBL/GenBank/DDBJ whole genome shotgun (WGS) entry which is preliminary data.</text>
</comment>
<proteinExistence type="predicted"/>
<dbReference type="Proteomes" id="UP001520878">
    <property type="component" value="Unassembled WGS sequence"/>
</dbReference>
<keyword evidence="1" id="KW-0812">Transmembrane</keyword>
<feature type="transmembrane region" description="Helical" evidence="1">
    <location>
        <begin position="115"/>
        <end position="133"/>
    </location>
</feature>
<evidence type="ECO:0000256" key="1">
    <source>
        <dbReference type="SAM" id="Phobius"/>
    </source>
</evidence>
<name>A0ABS8GCB0_9ALTE</name>
<evidence type="ECO:0000313" key="3">
    <source>
        <dbReference type="Proteomes" id="UP001520878"/>
    </source>
</evidence>
<feature type="transmembrane region" description="Helical" evidence="1">
    <location>
        <begin position="85"/>
        <end position="103"/>
    </location>
</feature>
<organism evidence="2 3">
    <name type="scientific">Fluctibacter halophilus</name>
    <dbReference type="NCBI Taxonomy" id="226011"/>
    <lineage>
        <taxon>Bacteria</taxon>
        <taxon>Pseudomonadati</taxon>
        <taxon>Pseudomonadota</taxon>
        <taxon>Gammaproteobacteria</taxon>
        <taxon>Alteromonadales</taxon>
        <taxon>Alteromonadaceae</taxon>
        <taxon>Fluctibacter</taxon>
    </lineage>
</organism>
<evidence type="ECO:0000313" key="2">
    <source>
        <dbReference type="EMBL" id="MCC2618205.1"/>
    </source>
</evidence>
<keyword evidence="3" id="KW-1185">Reference proteome</keyword>